<evidence type="ECO:0000313" key="1">
    <source>
        <dbReference type="EMBL" id="KAK3720068.1"/>
    </source>
</evidence>
<comment type="caution">
    <text evidence="1">The sequence shown here is derived from an EMBL/GenBank/DDBJ whole genome shotgun (WGS) entry which is preliminary data.</text>
</comment>
<protein>
    <submittedName>
        <fullName evidence="1">Mitochondrial metal transporter</fullName>
    </submittedName>
</protein>
<dbReference type="EMBL" id="JAUTXU010000023">
    <property type="protein sequence ID" value="KAK3720068.1"/>
    <property type="molecule type" value="Genomic_DNA"/>
</dbReference>
<accession>A0ACC3NN54</accession>
<gene>
    <name evidence="1" type="primary">MMT2_2</name>
    <name evidence="1" type="ORF">LTR37_003891</name>
</gene>
<keyword evidence="2" id="KW-1185">Reference proteome</keyword>
<dbReference type="Proteomes" id="UP001281147">
    <property type="component" value="Unassembled WGS sequence"/>
</dbReference>
<sequence>MGADSPAGGAHKRGHSHGGHHHHHDNIYLTSKNKKDAGVRITRIGLYVNLGMAVAKGFGGYVFNSAALTADALHALTDLVSDITTLATVSYSLRPATSRFPMGYGKIESLGALGVSALLLSGGLMIGLQSIIALAQQFFPEIAHMLSHIGLFEHVHDHSHSHGAADLGPNINAAWLAGGSIIVKEWLYRATMKVAKEKRSSVLASNAYHHRVDSLTAFVALVTICASNFVTNAQWLDPVGGLVISGMIAQAGWVNTKSALFELSDVSFDSEIKDKVESAAATALVEHVGSSASIKGVQGVKSGQNILVEVEVAAPGDWTVSKTHEIEDLVREKIAANVRGVRRVVVRFTSADKDDPAFADEFVTATRTNDSEPEEDPGHDEDGHSHSNGHATAPAASGSAHVHKRR</sequence>
<proteinExistence type="predicted"/>
<organism evidence="1 2">
    <name type="scientific">Vermiconidia calcicola</name>
    <dbReference type="NCBI Taxonomy" id="1690605"/>
    <lineage>
        <taxon>Eukaryota</taxon>
        <taxon>Fungi</taxon>
        <taxon>Dikarya</taxon>
        <taxon>Ascomycota</taxon>
        <taxon>Pezizomycotina</taxon>
        <taxon>Dothideomycetes</taxon>
        <taxon>Dothideomycetidae</taxon>
        <taxon>Mycosphaerellales</taxon>
        <taxon>Extremaceae</taxon>
        <taxon>Vermiconidia</taxon>
    </lineage>
</organism>
<name>A0ACC3NN54_9PEZI</name>
<evidence type="ECO:0000313" key="2">
    <source>
        <dbReference type="Proteomes" id="UP001281147"/>
    </source>
</evidence>
<reference evidence="1" key="1">
    <citation type="submission" date="2023-07" db="EMBL/GenBank/DDBJ databases">
        <title>Black Yeasts Isolated from many extreme environments.</title>
        <authorList>
            <person name="Coleine C."/>
            <person name="Stajich J.E."/>
            <person name="Selbmann L."/>
        </authorList>
    </citation>
    <scope>NUCLEOTIDE SEQUENCE</scope>
    <source>
        <strain evidence="1">CCFEE 5714</strain>
    </source>
</reference>